<dbReference type="PROSITE" id="PS51017">
    <property type="entry name" value="CCT"/>
    <property type="match status" value="1"/>
</dbReference>
<name>A0A8J5UY37_ZIZPA</name>
<keyword evidence="13" id="KW-1185">Reference proteome</keyword>
<evidence type="ECO:0000256" key="1">
    <source>
        <dbReference type="ARBA" id="ARBA00004123"/>
    </source>
</evidence>
<dbReference type="OrthoDB" id="153872at2759"/>
<dbReference type="PROSITE" id="PS50119">
    <property type="entry name" value="ZF_BBOX"/>
    <property type="match status" value="1"/>
</dbReference>
<keyword evidence="5" id="KW-0862">Zinc</keyword>
<dbReference type="PANTHER" id="PTHR31319">
    <property type="entry name" value="ZINC FINGER PROTEIN CONSTANS-LIKE 4"/>
    <property type="match status" value="1"/>
</dbReference>
<dbReference type="InterPro" id="IPR010402">
    <property type="entry name" value="CCT_domain"/>
</dbReference>
<feature type="region of interest" description="Disordered" evidence="9">
    <location>
        <begin position="95"/>
        <end position="120"/>
    </location>
</feature>
<feature type="region of interest" description="Disordered" evidence="9">
    <location>
        <begin position="152"/>
        <end position="176"/>
    </location>
</feature>
<evidence type="ECO:0000256" key="3">
    <source>
        <dbReference type="ARBA" id="ARBA00022723"/>
    </source>
</evidence>
<dbReference type="SMART" id="SM00336">
    <property type="entry name" value="BBOX"/>
    <property type="match status" value="1"/>
</dbReference>
<evidence type="ECO:0000256" key="5">
    <source>
        <dbReference type="ARBA" id="ARBA00022833"/>
    </source>
</evidence>
<evidence type="ECO:0000256" key="9">
    <source>
        <dbReference type="SAM" id="MobiDB-lite"/>
    </source>
</evidence>
<evidence type="ECO:0000256" key="6">
    <source>
        <dbReference type="ARBA" id="ARBA00023242"/>
    </source>
</evidence>
<evidence type="ECO:0000259" key="10">
    <source>
        <dbReference type="PROSITE" id="PS50119"/>
    </source>
</evidence>
<protein>
    <recommendedName>
        <fullName evidence="14">CONSTANS-like protein</fullName>
    </recommendedName>
</protein>
<feature type="domain" description="B box-type" evidence="10">
    <location>
        <begin position="18"/>
        <end position="65"/>
    </location>
</feature>
<comment type="caution">
    <text evidence="12">The sequence shown here is derived from an EMBL/GenBank/DDBJ whole genome shotgun (WGS) entry which is preliminary data.</text>
</comment>
<comment type="similarity">
    <text evidence="2">Belongs to the CONSTANS family.</text>
</comment>
<evidence type="ECO:0000313" key="13">
    <source>
        <dbReference type="Proteomes" id="UP000729402"/>
    </source>
</evidence>
<keyword evidence="3" id="KW-0479">Metal-binding</keyword>
<evidence type="ECO:0000256" key="7">
    <source>
        <dbReference type="PROSITE-ProRule" id="PRU00024"/>
    </source>
</evidence>
<evidence type="ECO:0000256" key="2">
    <source>
        <dbReference type="ARBA" id="ARBA00010024"/>
    </source>
</evidence>
<keyword evidence="4 7" id="KW-0863">Zinc-finger</keyword>
<dbReference type="PANTHER" id="PTHR31319:SF117">
    <property type="entry name" value="ZINC FINGER PROTEIN CO3"/>
    <property type="match status" value="1"/>
</dbReference>
<dbReference type="Pfam" id="PF06203">
    <property type="entry name" value="CCT"/>
    <property type="match status" value="1"/>
</dbReference>
<sequence length="336" mass="36248">MTSIAMLKLEQELFVPGLQRQRCDSCRSAPCAFYCRADSAALCAACDADVHSANPLARRHRRVPMGVAVAGGPLSPAGPGGCGFIVRPGVSSSWPIREGRRRDYDDADEEDDDDGEEEATPWLLLDPLKGSDDGVPFGDALVADFLNLGGAAGERDASTNDCCSQGKSSEESHDHEFAVPGEPVAQLTERQGFPAAAAAMDYDASNPRHGYGFGHSVSMSSLESSMVPDITSSYLRHSKSTVELFTAAVSSSTAALMSPQLMAADREARVHRYREKRKTRRFEKTIRYASRKAYAETRPRVKGRFAKRVDADLEVDQYFSAAALAADSSCGVVPTL</sequence>
<dbReference type="GO" id="GO:0009909">
    <property type="term" value="P:regulation of flower development"/>
    <property type="evidence" value="ECO:0007669"/>
    <property type="project" value="InterPro"/>
</dbReference>
<comment type="subcellular location">
    <subcellularLocation>
        <location evidence="1 8">Nucleus</location>
    </subcellularLocation>
</comment>
<evidence type="ECO:0000256" key="8">
    <source>
        <dbReference type="PROSITE-ProRule" id="PRU00357"/>
    </source>
</evidence>
<accession>A0A8J5UY37</accession>
<gene>
    <name evidence="12" type="ORF">GUJ93_ZPchr0009g1094</name>
</gene>
<dbReference type="EMBL" id="JAAALK010000289">
    <property type="protein sequence ID" value="KAG8049562.1"/>
    <property type="molecule type" value="Genomic_DNA"/>
</dbReference>
<organism evidence="12 13">
    <name type="scientific">Zizania palustris</name>
    <name type="common">Northern wild rice</name>
    <dbReference type="NCBI Taxonomy" id="103762"/>
    <lineage>
        <taxon>Eukaryota</taxon>
        <taxon>Viridiplantae</taxon>
        <taxon>Streptophyta</taxon>
        <taxon>Embryophyta</taxon>
        <taxon>Tracheophyta</taxon>
        <taxon>Spermatophyta</taxon>
        <taxon>Magnoliopsida</taxon>
        <taxon>Liliopsida</taxon>
        <taxon>Poales</taxon>
        <taxon>Poaceae</taxon>
        <taxon>BOP clade</taxon>
        <taxon>Oryzoideae</taxon>
        <taxon>Oryzeae</taxon>
        <taxon>Zizaniinae</taxon>
        <taxon>Zizania</taxon>
    </lineage>
</organism>
<dbReference type="GO" id="GO:0008270">
    <property type="term" value="F:zinc ion binding"/>
    <property type="evidence" value="ECO:0007669"/>
    <property type="project" value="UniProtKB-KW"/>
</dbReference>
<dbReference type="InterPro" id="IPR049808">
    <property type="entry name" value="CONSTANS-like_Bbox1"/>
</dbReference>
<dbReference type="CDD" id="cd19821">
    <property type="entry name" value="Bbox1_BBX-like"/>
    <property type="match status" value="1"/>
</dbReference>
<evidence type="ECO:0000313" key="12">
    <source>
        <dbReference type="EMBL" id="KAG8049562.1"/>
    </source>
</evidence>
<dbReference type="Proteomes" id="UP000729402">
    <property type="component" value="Unassembled WGS sequence"/>
</dbReference>
<dbReference type="GO" id="GO:0003700">
    <property type="term" value="F:DNA-binding transcription factor activity"/>
    <property type="evidence" value="ECO:0007669"/>
    <property type="project" value="TreeGrafter"/>
</dbReference>
<reference evidence="12" key="2">
    <citation type="submission" date="2021-02" db="EMBL/GenBank/DDBJ databases">
        <authorList>
            <person name="Kimball J.A."/>
            <person name="Haas M.W."/>
            <person name="Macchietto M."/>
            <person name="Kono T."/>
            <person name="Duquette J."/>
            <person name="Shao M."/>
        </authorList>
    </citation>
    <scope>NUCLEOTIDE SEQUENCE</scope>
    <source>
        <tissue evidence="12">Fresh leaf tissue</tissue>
    </source>
</reference>
<keyword evidence="6 8" id="KW-0539">Nucleus</keyword>
<dbReference type="Pfam" id="PF00643">
    <property type="entry name" value="zf-B_box"/>
    <property type="match status" value="1"/>
</dbReference>
<dbReference type="InterPro" id="IPR045281">
    <property type="entry name" value="CONSTANS-like"/>
</dbReference>
<feature type="domain" description="CCT" evidence="11">
    <location>
        <begin position="266"/>
        <end position="308"/>
    </location>
</feature>
<dbReference type="AlphaFoldDB" id="A0A8J5UY37"/>
<evidence type="ECO:0000256" key="4">
    <source>
        <dbReference type="ARBA" id="ARBA00022771"/>
    </source>
</evidence>
<evidence type="ECO:0000259" key="11">
    <source>
        <dbReference type="PROSITE" id="PS51017"/>
    </source>
</evidence>
<dbReference type="GO" id="GO:0005634">
    <property type="term" value="C:nucleus"/>
    <property type="evidence" value="ECO:0007669"/>
    <property type="project" value="UniProtKB-SubCell"/>
</dbReference>
<proteinExistence type="inferred from homology"/>
<feature type="compositionally biased region" description="Acidic residues" evidence="9">
    <location>
        <begin position="105"/>
        <end position="119"/>
    </location>
</feature>
<evidence type="ECO:0008006" key="14">
    <source>
        <dbReference type="Google" id="ProtNLM"/>
    </source>
</evidence>
<dbReference type="GO" id="GO:2000028">
    <property type="term" value="P:regulation of photoperiodism, flowering"/>
    <property type="evidence" value="ECO:0007669"/>
    <property type="project" value="TreeGrafter"/>
</dbReference>
<dbReference type="InterPro" id="IPR000315">
    <property type="entry name" value="Znf_B-box"/>
</dbReference>
<reference evidence="12" key="1">
    <citation type="journal article" date="2021" name="bioRxiv">
        <title>Whole Genome Assembly and Annotation of Northern Wild Rice, Zizania palustris L., Supports a Whole Genome Duplication in the Zizania Genus.</title>
        <authorList>
            <person name="Haas M."/>
            <person name="Kono T."/>
            <person name="Macchietto M."/>
            <person name="Millas R."/>
            <person name="McGilp L."/>
            <person name="Shao M."/>
            <person name="Duquette J."/>
            <person name="Hirsch C.N."/>
            <person name="Kimball J."/>
        </authorList>
    </citation>
    <scope>NUCLEOTIDE SEQUENCE</scope>
    <source>
        <tissue evidence="12">Fresh leaf tissue</tissue>
    </source>
</reference>